<accession>A0A645CF26</accession>
<organism evidence="1">
    <name type="scientific">bioreactor metagenome</name>
    <dbReference type="NCBI Taxonomy" id="1076179"/>
    <lineage>
        <taxon>unclassified sequences</taxon>
        <taxon>metagenomes</taxon>
        <taxon>ecological metagenomes</taxon>
    </lineage>
</organism>
<name>A0A645CF26_9ZZZZ</name>
<reference evidence="1" key="1">
    <citation type="submission" date="2019-08" db="EMBL/GenBank/DDBJ databases">
        <authorList>
            <person name="Kucharzyk K."/>
            <person name="Murdoch R.W."/>
            <person name="Higgins S."/>
            <person name="Loffler F."/>
        </authorList>
    </citation>
    <scope>NUCLEOTIDE SEQUENCE</scope>
</reference>
<evidence type="ECO:0000313" key="1">
    <source>
        <dbReference type="EMBL" id="MPM75508.1"/>
    </source>
</evidence>
<dbReference type="AlphaFoldDB" id="A0A645CF26"/>
<sequence>MSGRKEISITGATELMDRLKVIGQMDAVKNIVKTNTSEMSRAMVRNATFHGHMEWEAKKGLVFVKPTGATKRSIPIGTGMLSGGLIGFSGPLTEYAYYLEFGTRFMAAQPFVRPAFNTQSPKFKADLERLMR</sequence>
<evidence type="ECO:0008006" key="2">
    <source>
        <dbReference type="Google" id="ProtNLM"/>
    </source>
</evidence>
<dbReference type="EMBL" id="VSSQ01026670">
    <property type="protein sequence ID" value="MPM75508.1"/>
    <property type="molecule type" value="Genomic_DNA"/>
</dbReference>
<protein>
    <recommendedName>
        <fullName evidence="2">HK97 gp10 family phage protein</fullName>
    </recommendedName>
</protein>
<gene>
    <name evidence="1" type="ORF">SDC9_122501</name>
</gene>
<dbReference type="InterPro" id="IPR010064">
    <property type="entry name" value="HK97-gp10_tail"/>
</dbReference>
<proteinExistence type="predicted"/>
<comment type="caution">
    <text evidence="1">The sequence shown here is derived from an EMBL/GenBank/DDBJ whole genome shotgun (WGS) entry which is preliminary data.</text>
</comment>
<dbReference type="NCBIfam" id="TIGR01725">
    <property type="entry name" value="phge_HK97_gp10"/>
    <property type="match status" value="1"/>
</dbReference>